<proteinExistence type="predicted"/>
<keyword evidence="1" id="KW-0344">Guanine-nucleotide releasing factor</keyword>
<evidence type="ECO:0000256" key="2">
    <source>
        <dbReference type="ARBA" id="ARBA00022737"/>
    </source>
</evidence>
<dbReference type="PROSITE" id="PS50157">
    <property type="entry name" value="ZINC_FINGER_C2H2_2"/>
    <property type="match status" value="1"/>
</dbReference>
<evidence type="ECO:0000256" key="1">
    <source>
        <dbReference type="ARBA" id="ARBA00022658"/>
    </source>
</evidence>
<dbReference type="InterPro" id="IPR013087">
    <property type="entry name" value="Znf_C2H2_type"/>
</dbReference>
<accession>A0A182MWV3</accession>
<dbReference type="VEuPathDB" id="VectorBase:ACUA028246"/>
<feature type="repeat" description="RCC1" evidence="4">
    <location>
        <begin position="423"/>
        <end position="478"/>
    </location>
</feature>
<dbReference type="InterPro" id="IPR058923">
    <property type="entry name" value="RCC1-like_dom"/>
</dbReference>
<feature type="repeat" description="RCC1" evidence="4">
    <location>
        <begin position="671"/>
        <end position="723"/>
    </location>
</feature>
<dbReference type="PROSITE" id="PS00028">
    <property type="entry name" value="ZINC_FINGER_C2H2_1"/>
    <property type="match status" value="2"/>
</dbReference>
<dbReference type="AlphaFoldDB" id="A0A182MWV3"/>
<evidence type="ECO:0000256" key="3">
    <source>
        <dbReference type="PROSITE-ProRule" id="PRU00042"/>
    </source>
</evidence>
<dbReference type="SUPFAM" id="SSF50985">
    <property type="entry name" value="RCC1/BLIP-II"/>
    <property type="match status" value="1"/>
</dbReference>
<reference evidence="7" key="1">
    <citation type="submission" date="2013-09" db="EMBL/GenBank/DDBJ databases">
        <title>The Genome Sequence of Anopheles culicifacies species A.</title>
        <authorList>
            <consortium name="The Broad Institute Genomics Platform"/>
            <person name="Neafsey D.E."/>
            <person name="Besansky N."/>
            <person name="Howell P."/>
            <person name="Walton C."/>
            <person name="Young S.K."/>
            <person name="Zeng Q."/>
            <person name="Gargeya S."/>
            <person name="Fitzgerald M."/>
            <person name="Haas B."/>
            <person name="Abouelleil A."/>
            <person name="Allen A.W."/>
            <person name="Alvarado L."/>
            <person name="Arachchi H.M."/>
            <person name="Berlin A.M."/>
            <person name="Chapman S.B."/>
            <person name="Gainer-Dewar J."/>
            <person name="Goldberg J."/>
            <person name="Griggs A."/>
            <person name="Gujja S."/>
            <person name="Hansen M."/>
            <person name="Howarth C."/>
            <person name="Imamovic A."/>
            <person name="Ireland A."/>
            <person name="Larimer J."/>
            <person name="McCowan C."/>
            <person name="Murphy C."/>
            <person name="Pearson M."/>
            <person name="Poon T.W."/>
            <person name="Priest M."/>
            <person name="Roberts A."/>
            <person name="Saif S."/>
            <person name="Shea T."/>
            <person name="Sisk P."/>
            <person name="Sykes S."/>
            <person name="Wortman J."/>
            <person name="Nusbaum C."/>
            <person name="Birren B."/>
        </authorList>
    </citation>
    <scope>NUCLEOTIDE SEQUENCE [LARGE SCALE GENOMIC DNA]</scope>
    <source>
        <strain evidence="7">A-37</strain>
    </source>
</reference>
<feature type="repeat" description="RCC1" evidence="4">
    <location>
        <begin position="724"/>
        <end position="771"/>
    </location>
</feature>
<keyword evidence="3" id="KW-0862">Zinc</keyword>
<organism evidence="6 7">
    <name type="scientific">Anopheles culicifacies</name>
    <dbReference type="NCBI Taxonomy" id="139723"/>
    <lineage>
        <taxon>Eukaryota</taxon>
        <taxon>Metazoa</taxon>
        <taxon>Ecdysozoa</taxon>
        <taxon>Arthropoda</taxon>
        <taxon>Hexapoda</taxon>
        <taxon>Insecta</taxon>
        <taxon>Pterygota</taxon>
        <taxon>Neoptera</taxon>
        <taxon>Endopterygota</taxon>
        <taxon>Diptera</taxon>
        <taxon>Nematocera</taxon>
        <taxon>Culicoidea</taxon>
        <taxon>Culicidae</taxon>
        <taxon>Anophelinae</taxon>
        <taxon>Anopheles</taxon>
        <taxon>culicifacies species complex</taxon>
    </lineage>
</organism>
<evidence type="ECO:0000259" key="5">
    <source>
        <dbReference type="PROSITE" id="PS50157"/>
    </source>
</evidence>
<dbReference type="PROSITE" id="PS50012">
    <property type="entry name" value="RCC1_3"/>
    <property type="match status" value="4"/>
</dbReference>
<dbReference type="Pfam" id="PF25390">
    <property type="entry name" value="WD40_RLD"/>
    <property type="match status" value="1"/>
</dbReference>
<dbReference type="EMBL" id="AXCM01010164">
    <property type="status" value="NOT_ANNOTATED_CDS"/>
    <property type="molecule type" value="Genomic_DNA"/>
</dbReference>
<dbReference type="InterPro" id="IPR000408">
    <property type="entry name" value="Reg_chr_condens"/>
</dbReference>
<dbReference type="GO" id="GO:0005737">
    <property type="term" value="C:cytoplasm"/>
    <property type="evidence" value="ECO:0007669"/>
    <property type="project" value="TreeGrafter"/>
</dbReference>
<dbReference type="EnsemblMetazoa" id="ACUA028246-RA">
    <property type="protein sequence ID" value="ACUA028246-PA"/>
    <property type="gene ID" value="ACUA028246"/>
</dbReference>
<protein>
    <recommendedName>
        <fullName evidence="5">C2H2-type domain-containing protein</fullName>
    </recommendedName>
</protein>
<reference evidence="6" key="2">
    <citation type="submission" date="2020-05" db="UniProtKB">
        <authorList>
            <consortium name="EnsemblMetazoa"/>
        </authorList>
    </citation>
    <scope>IDENTIFICATION</scope>
    <source>
        <strain evidence="6">A-37</strain>
    </source>
</reference>
<dbReference type="SMART" id="SM00355">
    <property type="entry name" value="ZnF_C2H2"/>
    <property type="match status" value="2"/>
</dbReference>
<keyword evidence="3" id="KW-0863">Zinc-finger</keyword>
<sequence>MAKEPCTDFKMESLESFEPLVNPIRQYRNRSKRTLKTGEEKLAEVLAKIASLQKSSEKTDGIDRTKVRTYNVKLRLRKSLLYRCFDCGSCFANPDFLELHEKSHTEQGKCDIDLRQEPADSEMSLKQNAWFVGDFGEDGDEEDGDGEHILQLDCTVEEGEDIFDITFDRTKCEKTYTMKYKVKKEPVGKCEHCSKQFYSAECLKLHELEHEKFLDIANIEPSINIIRSPRIEESTMTLDDSFYEALDVSDILEHSSGTIDCSADGRLATGTGIMLEYRIIPRRSVSGEKELPQVKDQSLCQVGNREREREDDIAAVTRIVNQSECQPLVVVKQEKDVIIKEEPIEHEQPPAVMVIKQEVKEEVMEEEAEAINDQPQASYGTVLDSLLSSSKRKYVRPIGYAMISSINNDRSATLSGFRSSSGLAIDSSGANSHAQLGFGYATEQCDKPQPLADGVPFRAEEIECVAAGGGHTLIGTNDGRLYACGWNNRGQLGVGHLEDCTHFQSVGEYGFRQLYAGWDVSAGINAFGELFVWGSNVWQQIAEPGVKNIAIPTRISLPEGGKVLKVAFGLQYMAVLMESGKVWVLGKCKFLSKEYSLEPATTLTIRCLSDRGSVRDMVSGDNHLVLLLDDRRINCLGDNKHGQCLDDQMLPEDIFKLESGWTHSGCLSVSGTIYLWGRNNYGQLGRPGPDGSTLPQKLRLETNDMIVKDVRLGSQHGVALADDGRVYCWGWNEHGNCGTGGTDNVWVPTVIDLPVPISKVMCGAGFTMAFT</sequence>
<evidence type="ECO:0000313" key="7">
    <source>
        <dbReference type="Proteomes" id="UP000075883"/>
    </source>
</evidence>
<evidence type="ECO:0000256" key="4">
    <source>
        <dbReference type="PROSITE-ProRule" id="PRU00235"/>
    </source>
</evidence>
<dbReference type="GO" id="GO:0008270">
    <property type="term" value="F:zinc ion binding"/>
    <property type="evidence" value="ECO:0007669"/>
    <property type="project" value="UniProtKB-KW"/>
</dbReference>
<keyword evidence="7" id="KW-1185">Reference proteome</keyword>
<dbReference type="PANTHER" id="PTHR45982">
    <property type="entry name" value="REGULATOR OF CHROMOSOME CONDENSATION"/>
    <property type="match status" value="1"/>
</dbReference>
<dbReference type="GO" id="GO:0005085">
    <property type="term" value="F:guanyl-nucleotide exchange factor activity"/>
    <property type="evidence" value="ECO:0007669"/>
    <property type="project" value="TreeGrafter"/>
</dbReference>
<evidence type="ECO:0000313" key="6">
    <source>
        <dbReference type="EnsemblMetazoa" id="ACUA028246-PA"/>
    </source>
</evidence>
<name>A0A182MWV3_9DIPT</name>
<dbReference type="PRINTS" id="PR00633">
    <property type="entry name" value="RCCNDNSATION"/>
</dbReference>
<dbReference type="Proteomes" id="UP000075883">
    <property type="component" value="Unassembled WGS sequence"/>
</dbReference>
<keyword evidence="3" id="KW-0479">Metal-binding</keyword>
<feature type="domain" description="C2H2-type" evidence="5">
    <location>
        <begin position="82"/>
        <end position="109"/>
    </location>
</feature>
<dbReference type="InterPro" id="IPR051553">
    <property type="entry name" value="Ran_GTPase-activating"/>
</dbReference>
<dbReference type="STRING" id="139723.A0A182MWV3"/>
<dbReference type="InterPro" id="IPR009091">
    <property type="entry name" value="RCC1/BLIP-II"/>
</dbReference>
<dbReference type="InterPro" id="IPR036236">
    <property type="entry name" value="Znf_C2H2_sf"/>
</dbReference>
<dbReference type="PANTHER" id="PTHR45982:SF8">
    <property type="entry name" value="E3 UBIQUITIN-PROTEIN LIGASE HERC2-LIKE PROTEIN-RELATED"/>
    <property type="match status" value="1"/>
</dbReference>
<feature type="repeat" description="RCC1" evidence="4">
    <location>
        <begin position="528"/>
        <end position="579"/>
    </location>
</feature>
<dbReference type="SUPFAM" id="SSF57667">
    <property type="entry name" value="beta-beta-alpha zinc fingers"/>
    <property type="match status" value="1"/>
</dbReference>
<dbReference type="Gene3D" id="2.130.10.30">
    <property type="entry name" value="Regulator of chromosome condensation 1/beta-lactamase-inhibitor protein II"/>
    <property type="match status" value="2"/>
</dbReference>
<keyword evidence="2" id="KW-0677">Repeat</keyword>